<evidence type="ECO:0000256" key="12">
    <source>
        <dbReference type="SAM" id="MobiDB-lite"/>
    </source>
</evidence>
<feature type="compositionally biased region" description="Gly residues" evidence="12">
    <location>
        <begin position="206"/>
        <end position="225"/>
    </location>
</feature>
<feature type="domain" description="RRM" evidence="13">
    <location>
        <begin position="115"/>
        <end position="194"/>
    </location>
</feature>
<dbReference type="SUPFAM" id="SSF54928">
    <property type="entry name" value="RNA-binding domain, RBD"/>
    <property type="match status" value="3"/>
</dbReference>
<dbReference type="GO" id="GO:0005654">
    <property type="term" value="C:nucleoplasm"/>
    <property type="evidence" value="ECO:0007669"/>
    <property type="project" value="TreeGrafter"/>
</dbReference>
<evidence type="ECO:0000256" key="9">
    <source>
        <dbReference type="ARBA" id="ARBA00023163"/>
    </source>
</evidence>
<dbReference type="GO" id="GO:0005737">
    <property type="term" value="C:cytoplasm"/>
    <property type="evidence" value="ECO:0007669"/>
    <property type="project" value="UniProtKB-SubCell"/>
</dbReference>
<keyword evidence="4" id="KW-0963">Cytoplasm</keyword>
<evidence type="ECO:0000256" key="7">
    <source>
        <dbReference type="ARBA" id="ARBA00023015"/>
    </source>
</evidence>
<dbReference type="eggNOG" id="KOG0118">
    <property type="taxonomic scope" value="Eukaryota"/>
</dbReference>
<dbReference type="PANTHER" id="PTHR48033">
    <property type="entry name" value="RNA-BINDING (RRM/RBD/RNP MOTIFS) FAMILY PROTEIN"/>
    <property type="match status" value="1"/>
</dbReference>
<accession>M7B042</accession>
<evidence type="ECO:0000256" key="1">
    <source>
        <dbReference type="ARBA" id="ARBA00004123"/>
    </source>
</evidence>
<dbReference type="SMART" id="SM00360">
    <property type="entry name" value="RRM"/>
    <property type="match status" value="3"/>
</dbReference>
<keyword evidence="9" id="KW-0804">Transcription</keyword>
<dbReference type="AlphaFoldDB" id="M7B042"/>
<comment type="subcellular location">
    <subcellularLocation>
        <location evidence="2">Cytoplasm</location>
    </subcellularLocation>
    <subcellularLocation>
        <location evidence="1">Nucleus</location>
    </subcellularLocation>
</comment>
<dbReference type="CDD" id="cd12583">
    <property type="entry name" value="RRM2_hnRNPD"/>
    <property type="match status" value="1"/>
</dbReference>
<keyword evidence="5" id="KW-0677">Repeat</keyword>
<keyword evidence="7" id="KW-0805">Transcription regulation</keyword>
<gene>
    <name evidence="14" type="ORF">UY3_12495</name>
</gene>
<evidence type="ECO:0000259" key="13">
    <source>
        <dbReference type="PROSITE" id="PS50102"/>
    </source>
</evidence>
<dbReference type="GO" id="GO:0003677">
    <property type="term" value="F:DNA binding"/>
    <property type="evidence" value="ECO:0007669"/>
    <property type="project" value="UniProtKB-KW"/>
</dbReference>
<dbReference type="Proteomes" id="UP000031443">
    <property type="component" value="Unassembled WGS sequence"/>
</dbReference>
<evidence type="ECO:0000256" key="11">
    <source>
        <dbReference type="PROSITE-ProRule" id="PRU00176"/>
    </source>
</evidence>
<dbReference type="InterPro" id="IPR034847">
    <property type="entry name" value="hnRPDL_RRM1"/>
</dbReference>
<evidence type="ECO:0000256" key="4">
    <source>
        <dbReference type="ARBA" id="ARBA00022490"/>
    </source>
</evidence>
<dbReference type="FunFam" id="3.30.70.330:FF:000030">
    <property type="entry name" value="Heterogeneous nuclear ribonucleoprotein d0 isoform"/>
    <property type="match status" value="1"/>
</dbReference>
<evidence type="ECO:0000313" key="15">
    <source>
        <dbReference type="Proteomes" id="UP000031443"/>
    </source>
</evidence>
<dbReference type="GO" id="GO:0008143">
    <property type="term" value="F:poly(A) binding"/>
    <property type="evidence" value="ECO:0007669"/>
    <property type="project" value="TreeGrafter"/>
</dbReference>
<feature type="region of interest" description="Disordered" evidence="12">
    <location>
        <begin position="193"/>
        <end position="229"/>
    </location>
</feature>
<evidence type="ECO:0000256" key="5">
    <source>
        <dbReference type="ARBA" id="ARBA00022737"/>
    </source>
</evidence>
<dbReference type="PROSITE" id="PS50102">
    <property type="entry name" value="RRM"/>
    <property type="match status" value="3"/>
</dbReference>
<dbReference type="EMBL" id="KB549796">
    <property type="protein sequence ID" value="EMP30374.1"/>
    <property type="molecule type" value="Genomic_DNA"/>
</dbReference>
<evidence type="ECO:0000256" key="8">
    <source>
        <dbReference type="ARBA" id="ARBA00023125"/>
    </source>
</evidence>
<dbReference type="STRING" id="8469.M7B042"/>
<organism evidence="14 15">
    <name type="scientific">Chelonia mydas</name>
    <name type="common">Green sea-turtle</name>
    <name type="synonym">Chelonia agassizi</name>
    <dbReference type="NCBI Taxonomy" id="8469"/>
    <lineage>
        <taxon>Eukaryota</taxon>
        <taxon>Metazoa</taxon>
        <taxon>Chordata</taxon>
        <taxon>Craniata</taxon>
        <taxon>Vertebrata</taxon>
        <taxon>Euteleostomi</taxon>
        <taxon>Archelosauria</taxon>
        <taxon>Testudinata</taxon>
        <taxon>Testudines</taxon>
        <taxon>Cryptodira</taxon>
        <taxon>Durocryptodira</taxon>
        <taxon>Americhelydia</taxon>
        <taxon>Chelonioidea</taxon>
        <taxon>Cheloniidae</taxon>
        <taxon>Chelonia</taxon>
    </lineage>
</organism>
<evidence type="ECO:0000256" key="2">
    <source>
        <dbReference type="ARBA" id="ARBA00004496"/>
    </source>
</evidence>
<protein>
    <submittedName>
        <fullName evidence="14">Heterogeneous nuclear ribonucleoprotein D-like protein</fullName>
    </submittedName>
</protein>
<dbReference type="Gene3D" id="3.30.70.330">
    <property type="match status" value="3"/>
</dbReference>
<dbReference type="FunFam" id="3.30.70.330:FF:000220">
    <property type="entry name" value="Heterogeneous nuclear ribonucleoprotein D-like protein"/>
    <property type="match status" value="1"/>
</dbReference>
<dbReference type="GO" id="GO:0034046">
    <property type="term" value="F:poly(G) binding"/>
    <property type="evidence" value="ECO:0007669"/>
    <property type="project" value="TreeGrafter"/>
</dbReference>
<dbReference type="InterPro" id="IPR012677">
    <property type="entry name" value="Nucleotide-bd_a/b_plait_sf"/>
</dbReference>
<feature type="domain" description="RRM" evidence="13">
    <location>
        <begin position="356"/>
        <end position="435"/>
    </location>
</feature>
<dbReference type="PANTHER" id="PTHR48033:SF2">
    <property type="entry name" value="HETEROGENEOUS NUCLEAR RIBONUCLEOPROTEIN D-LIKE"/>
    <property type="match status" value="1"/>
</dbReference>
<reference evidence="15" key="1">
    <citation type="journal article" date="2013" name="Nat. Genet.">
        <title>The draft genomes of soft-shell turtle and green sea turtle yield insights into the development and evolution of the turtle-specific body plan.</title>
        <authorList>
            <person name="Wang Z."/>
            <person name="Pascual-Anaya J."/>
            <person name="Zadissa A."/>
            <person name="Li W."/>
            <person name="Niimura Y."/>
            <person name="Huang Z."/>
            <person name="Li C."/>
            <person name="White S."/>
            <person name="Xiong Z."/>
            <person name="Fang D."/>
            <person name="Wang B."/>
            <person name="Ming Y."/>
            <person name="Chen Y."/>
            <person name="Zheng Y."/>
            <person name="Kuraku S."/>
            <person name="Pignatelli M."/>
            <person name="Herrero J."/>
            <person name="Beal K."/>
            <person name="Nozawa M."/>
            <person name="Li Q."/>
            <person name="Wang J."/>
            <person name="Zhang H."/>
            <person name="Yu L."/>
            <person name="Shigenobu S."/>
            <person name="Wang J."/>
            <person name="Liu J."/>
            <person name="Flicek P."/>
            <person name="Searle S."/>
            <person name="Wang J."/>
            <person name="Kuratani S."/>
            <person name="Yin Y."/>
            <person name="Aken B."/>
            <person name="Zhang G."/>
            <person name="Irie N."/>
        </authorList>
    </citation>
    <scope>NUCLEOTIDE SEQUENCE [LARGE SCALE GENOMIC DNA]</scope>
</reference>
<sequence>MEDITEYSGGLEEFAEGSKINASKNQQDDGKMFIGGLSWDTSKKDLTEYLSRFGEVVDCTIKTDPVTGRSRGFGFVLFKDAASVDKVLELKEHKLDGKLIDPKRAKALKGKEPPKKVFVGGLSPDTSEEQIKEYFGAFGEIENIELPMDTKTNERRGFCFITYTDEEPVKKLLESRYHQIGSGKCEIKVAQPKEVYRQQQQQQQKGGRGASSGGRGGGRGRGRGQGQNWNQGFNNYYDQGYGNYNSTYSDPSYSGYGGYDYSGYNYPSYGYGQGYADYSVVLKLGSPLVQGKPLAGRASLFTFHVRRFGGSRLPLARGLLLQANGGQVMDQKEHKLNGKVIDPKRAKAMKTKEPVKKIFVGGLSPDTPEEKIREYFGGFGEVESIELPMDNKTNKRRGFCFITFKDEEPVKKIMEKKYHNVGLSKCEIKVAMSKEQYQQQQQWGSRGGFVGRARGRGGGPSQNWNQGYSNYWNQGYGNYGYNSPGYGGYGGYDYTGYNNYYGYGDYSSKY</sequence>
<keyword evidence="6 11" id="KW-0694">RNA-binding</keyword>
<evidence type="ECO:0000256" key="10">
    <source>
        <dbReference type="ARBA" id="ARBA00023242"/>
    </source>
</evidence>
<dbReference type="InterPro" id="IPR000504">
    <property type="entry name" value="RRM_dom"/>
</dbReference>
<evidence type="ECO:0000256" key="3">
    <source>
        <dbReference type="ARBA" id="ARBA00022481"/>
    </source>
</evidence>
<dbReference type="Pfam" id="PF00076">
    <property type="entry name" value="RRM_1"/>
    <property type="match status" value="3"/>
</dbReference>
<dbReference type="FunFam" id="3.30.70.330:FF:000156">
    <property type="entry name" value="Heterogeneous nuclear ribonucleoprotein d0 isoform"/>
    <property type="match status" value="1"/>
</dbReference>
<dbReference type="GO" id="GO:0010468">
    <property type="term" value="P:regulation of gene expression"/>
    <property type="evidence" value="ECO:0007669"/>
    <property type="project" value="TreeGrafter"/>
</dbReference>
<dbReference type="GO" id="GO:0000785">
    <property type="term" value="C:chromatin"/>
    <property type="evidence" value="ECO:0007669"/>
    <property type="project" value="TreeGrafter"/>
</dbReference>
<keyword evidence="15" id="KW-1185">Reference proteome</keyword>
<evidence type="ECO:0000313" key="14">
    <source>
        <dbReference type="EMBL" id="EMP30374.1"/>
    </source>
</evidence>
<keyword evidence="14" id="KW-0687">Ribonucleoprotein</keyword>
<keyword evidence="10" id="KW-0539">Nucleus</keyword>
<evidence type="ECO:0000256" key="6">
    <source>
        <dbReference type="ARBA" id="ARBA00022884"/>
    </source>
</evidence>
<keyword evidence="8" id="KW-0238">DNA-binding</keyword>
<feature type="domain" description="RRM" evidence="13">
    <location>
        <begin position="30"/>
        <end position="112"/>
    </location>
</feature>
<name>M7B042_CHEMY</name>
<dbReference type="CDD" id="cd12585">
    <property type="entry name" value="RRM2_hnRPDL"/>
    <property type="match status" value="1"/>
</dbReference>
<dbReference type="CDD" id="cd12758">
    <property type="entry name" value="RRM1_hnRPDL"/>
    <property type="match status" value="1"/>
</dbReference>
<proteinExistence type="predicted"/>
<dbReference type="GO" id="GO:1990904">
    <property type="term" value="C:ribonucleoprotein complex"/>
    <property type="evidence" value="ECO:0007669"/>
    <property type="project" value="UniProtKB-KW"/>
</dbReference>
<keyword evidence="3" id="KW-0488">Methylation</keyword>
<dbReference type="InterPro" id="IPR035979">
    <property type="entry name" value="RBD_domain_sf"/>
</dbReference>